<gene>
    <name evidence="2" type="ORF">C8034_v012300</name>
</gene>
<sequence>MSRIESSDVEGVHAANGEILPLKFPLGKLLTGGISTTLDAGTAKPGSAAGTKVLPLDLNSFDTGSFNHTNVTRSFPGYGICRRLTLIWILSIDFGKRQARPRLEYHPSSEKRTAQWLVRHVQLAACSLQFASRLSGNEALQQKTGLEPNRNRRASSSQQRLSRSSEVSDERKYGKLSHQRKSISCPFFRPCCNIIPAFSAQGSVTPAAPLALDPGPLSTAAQHVGNIRKERHPGRRAHQAGNQDDLPLAVLVKAAHQPMDGESDKVYVYIQEIFREVFAIALSSEDDTGRTATRQVPRRKSAPLAQQSQMHMR</sequence>
<feature type="compositionally biased region" description="Low complexity" evidence="1">
    <location>
        <begin position="154"/>
        <end position="165"/>
    </location>
</feature>
<protein>
    <submittedName>
        <fullName evidence="2">Uncharacterized protein</fullName>
    </submittedName>
</protein>
<accession>A0A4V3I354</accession>
<dbReference type="Proteomes" id="UP000295604">
    <property type="component" value="Unassembled WGS sequence"/>
</dbReference>
<evidence type="ECO:0000313" key="2">
    <source>
        <dbReference type="EMBL" id="TEA17543.1"/>
    </source>
</evidence>
<keyword evidence="3" id="KW-1185">Reference proteome</keyword>
<dbReference type="AlphaFoldDB" id="A0A4V3I354"/>
<evidence type="ECO:0000256" key="1">
    <source>
        <dbReference type="SAM" id="MobiDB-lite"/>
    </source>
</evidence>
<name>A0A4V3I354_9PEZI</name>
<feature type="region of interest" description="Disordered" evidence="1">
    <location>
        <begin position="286"/>
        <end position="313"/>
    </location>
</feature>
<feature type="region of interest" description="Disordered" evidence="1">
    <location>
        <begin position="141"/>
        <end position="173"/>
    </location>
</feature>
<reference evidence="2 3" key="1">
    <citation type="submission" date="2018-11" db="EMBL/GenBank/DDBJ databases">
        <title>Genome sequence and assembly of Colletotrichum sidae.</title>
        <authorList>
            <person name="Gan P."/>
            <person name="Shirasu K."/>
        </authorList>
    </citation>
    <scope>NUCLEOTIDE SEQUENCE [LARGE SCALE GENOMIC DNA]</scope>
    <source>
        <strain evidence="2 3">CBS 518.97</strain>
    </source>
</reference>
<comment type="caution">
    <text evidence="2">The sequence shown here is derived from an EMBL/GenBank/DDBJ whole genome shotgun (WGS) entry which is preliminary data.</text>
</comment>
<evidence type="ECO:0000313" key="3">
    <source>
        <dbReference type="Proteomes" id="UP000295604"/>
    </source>
</evidence>
<dbReference type="EMBL" id="QAPF01000085">
    <property type="protein sequence ID" value="TEA17543.1"/>
    <property type="molecule type" value="Genomic_DNA"/>
</dbReference>
<organism evidence="2 3">
    <name type="scientific">Colletotrichum sidae</name>
    <dbReference type="NCBI Taxonomy" id="1347389"/>
    <lineage>
        <taxon>Eukaryota</taxon>
        <taxon>Fungi</taxon>
        <taxon>Dikarya</taxon>
        <taxon>Ascomycota</taxon>
        <taxon>Pezizomycotina</taxon>
        <taxon>Sordariomycetes</taxon>
        <taxon>Hypocreomycetidae</taxon>
        <taxon>Glomerellales</taxon>
        <taxon>Glomerellaceae</taxon>
        <taxon>Colletotrichum</taxon>
        <taxon>Colletotrichum orbiculare species complex</taxon>
    </lineage>
</organism>
<feature type="compositionally biased region" description="Polar residues" evidence="1">
    <location>
        <begin position="304"/>
        <end position="313"/>
    </location>
</feature>
<proteinExistence type="predicted"/>